<dbReference type="AlphaFoldDB" id="A0A0D1Z2Y3"/>
<keyword evidence="3" id="KW-1185">Reference proteome</keyword>
<evidence type="ECO:0000313" key="3">
    <source>
        <dbReference type="Proteomes" id="UP000054302"/>
    </source>
</evidence>
<organism evidence="2 3">
    <name type="scientific">Exophiala mesophila</name>
    <name type="common">Black yeast-like fungus</name>
    <dbReference type="NCBI Taxonomy" id="212818"/>
    <lineage>
        <taxon>Eukaryota</taxon>
        <taxon>Fungi</taxon>
        <taxon>Dikarya</taxon>
        <taxon>Ascomycota</taxon>
        <taxon>Pezizomycotina</taxon>
        <taxon>Eurotiomycetes</taxon>
        <taxon>Chaetothyriomycetidae</taxon>
        <taxon>Chaetothyriales</taxon>
        <taxon>Herpotrichiellaceae</taxon>
        <taxon>Exophiala</taxon>
    </lineage>
</organism>
<feature type="compositionally biased region" description="Basic and acidic residues" evidence="1">
    <location>
        <begin position="24"/>
        <end position="49"/>
    </location>
</feature>
<dbReference type="OrthoDB" id="3353407at2759"/>
<dbReference type="STRING" id="212818.A0A0D1Z2Y3"/>
<feature type="region of interest" description="Disordered" evidence="1">
    <location>
        <begin position="1"/>
        <end position="91"/>
    </location>
</feature>
<sequence>MIWQRTSSFGIDGSRPNTAPRNRPRAESDLEKDGQDHSRFSNDNHDHDYGQPIDEENPSVASSRSRSDMSKPMLTKSPYTNTSNRPSTSHLNRLPRSMMRYLCLGVAASLLIFIFSLERLSHRADKEVKVAIEQEKIKPKPPPWESFPFLEKYYGGVRNLVPTKLNVPEYPRSNDEVPTESFNITEELRDSEAAKKSQKRALPDSIVFNPYPNYTTAEYIAKYGDKVDCFLDTAKSITVPRVRYFDGIPQGFPDAVMGSADLLGLRNDICVDRFGRLGPYGLGYSLNRGGSGAQQEGEREGADLVWVETPEVDWRDVKWNEVQNRCLRDNSHRFNELPKPRIDTFRAMQVGSLQRRQDDPESEPLAPEKTTNSSSAPKPGSDKLPRTAVLIRTWSDYRYTAEDKIYLRSLISELMLLSGGEYAVHFLIQIKNSDEPIFSDDETYERKLRESLPDEFRGMGTLWNERQMHLMYGGLEETHMRGLPVHGVYRSTFMPVQYFAHQHPEYDYFWNWEMDVRTTHHWYHLFDRVSKWAKAQPRKLLWERNSRFYIPSEHGSWEDFSQMVRIQTEHGTNNVNNLWSPLNREKDPNVPNGMVQQGDRPIWGPERPNDEKDDENTGFDKDPEPPTSFDKDKYTWGVGEDADLITFNPLFDPVGTTWLLTEDTTGYNKEKGGPPRRTAIITASRLSRKLLATMHRETAIRRHSMFSEMWPASAALHHGLKAVYVPHPEYIDRKWPTNYLQSVFNAGRNGATGGARTSVFGDREHNFRGTTWYYNAGFPEVLWHRWLGMKIHNEGGEQVEVAGQGRMCLPGMLLHPIKRVELVQEGRKADQPAG</sequence>
<protein>
    <submittedName>
        <fullName evidence="2">Uncharacterized protein</fullName>
    </submittedName>
</protein>
<dbReference type="InterPro" id="IPR021822">
    <property type="entry name" value="DUF3405"/>
</dbReference>
<dbReference type="Proteomes" id="UP000054302">
    <property type="component" value="Unassembled WGS sequence"/>
</dbReference>
<feature type="region of interest" description="Disordered" evidence="1">
    <location>
        <begin position="352"/>
        <end position="384"/>
    </location>
</feature>
<dbReference type="VEuPathDB" id="FungiDB:PV10_07979"/>
<proteinExistence type="predicted"/>
<feature type="region of interest" description="Disordered" evidence="1">
    <location>
        <begin position="572"/>
        <end position="633"/>
    </location>
</feature>
<dbReference type="HOGENOM" id="CLU_009650_0_0_1"/>
<evidence type="ECO:0000256" key="1">
    <source>
        <dbReference type="SAM" id="MobiDB-lite"/>
    </source>
</evidence>
<feature type="compositionally biased region" description="Basic and acidic residues" evidence="1">
    <location>
        <begin position="618"/>
        <end position="633"/>
    </location>
</feature>
<feature type="compositionally biased region" description="Polar residues" evidence="1">
    <location>
        <begin position="77"/>
        <end position="91"/>
    </location>
</feature>
<reference evidence="2 3" key="1">
    <citation type="submission" date="2015-01" db="EMBL/GenBank/DDBJ databases">
        <title>The Genome Sequence of Exophiala mesophila CBS40295.</title>
        <authorList>
            <consortium name="The Broad Institute Genomics Platform"/>
            <person name="Cuomo C."/>
            <person name="de Hoog S."/>
            <person name="Gorbushina A."/>
            <person name="Stielow B."/>
            <person name="Teixiera M."/>
            <person name="Abouelleil A."/>
            <person name="Chapman S.B."/>
            <person name="Priest M."/>
            <person name="Young S.K."/>
            <person name="Wortman J."/>
            <person name="Nusbaum C."/>
            <person name="Birren B."/>
        </authorList>
    </citation>
    <scope>NUCLEOTIDE SEQUENCE [LARGE SCALE GENOMIC DNA]</scope>
    <source>
        <strain evidence="2 3">CBS 40295</strain>
    </source>
</reference>
<dbReference type="PANTHER" id="PTHR36205:SF1">
    <property type="entry name" value="MAJOR FACILITATOR SUPERFAMILY TRANSPORTER"/>
    <property type="match status" value="1"/>
</dbReference>
<dbReference type="Pfam" id="PF11885">
    <property type="entry name" value="DUF3405"/>
    <property type="match status" value="1"/>
</dbReference>
<dbReference type="GeneID" id="27325824"/>
<evidence type="ECO:0000313" key="2">
    <source>
        <dbReference type="EMBL" id="KIV88284.1"/>
    </source>
</evidence>
<dbReference type="OMA" id="FPDAVMG"/>
<name>A0A0D1Z2Y3_EXOME</name>
<accession>A0A0D1Z2Y3</accession>
<dbReference type="EMBL" id="KN847525">
    <property type="protein sequence ID" value="KIV88284.1"/>
    <property type="molecule type" value="Genomic_DNA"/>
</dbReference>
<gene>
    <name evidence="2" type="ORF">PV10_07979</name>
</gene>
<dbReference type="RefSeq" id="XP_016219858.1">
    <property type="nucleotide sequence ID" value="XM_016372947.1"/>
</dbReference>
<dbReference type="PANTHER" id="PTHR36205">
    <property type="entry name" value="CHROMOSOME 19, WHOLE GENOME SHOTGUN SEQUENCE"/>
    <property type="match status" value="1"/>
</dbReference>